<dbReference type="EMBL" id="NGAF01000011">
    <property type="protein sequence ID" value="OXR42982.1"/>
    <property type="molecule type" value="Genomic_DNA"/>
</dbReference>
<dbReference type="AlphaFoldDB" id="A0A231H2B2"/>
<comment type="caution">
    <text evidence="1">The sequence shown here is derived from an EMBL/GenBank/DDBJ whole genome shotgun (WGS) entry which is preliminary data.</text>
</comment>
<accession>A0A231H2B2</accession>
<dbReference type="RefSeq" id="WP_143860133.1">
    <property type="nucleotide sequence ID" value="NZ_NGAF01000011.1"/>
</dbReference>
<sequence>MTPSDLFFQLGAEHRRQVHLSLCEDALSTWDDYVRGEPRELRYRDSVVGMRHKVEVELPADALRSARAGVDLAGVRDRYLEPICAMQDDDLVFPDPVEFAYYAIYNCFRKYARGDDIEDWLIVNQALSAHDIDEAAPRLTRTIDDVVRSRSGN</sequence>
<keyword evidence="2" id="KW-1185">Reference proteome</keyword>
<evidence type="ECO:0000313" key="1">
    <source>
        <dbReference type="EMBL" id="OXR42982.1"/>
    </source>
</evidence>
<gene>
    <name evidence="1" type="ORF">B7C42_04868</name>
</gene>
<evidence type="ECO:0000313" key="2">
    <source>
        <dbReference type="Proteomes" id="UP000215506"/>
    </source>
</evidence>
<protein>
    <submittedName>
        <fullName evidence="1">Uncharacterized protein</fullName>
    </submittedName>
</protein>
<dbReference type="Proteomes" id="UP000215506">
    <property type="component" value="Unassembled WGS sequence"/>
</dbReference>
<reference evidence="1 2" key="1">
    <citation type="submission" date="2017-07" db="EMBL/GenBank/DDBJ databases">
        <title>First draft Genome Sequence of Nocardia cerradoensis isolated from human infection.</title>
        <authorList>
            <person name="Carrasco G."/>
        </authorList>
    </citation>
    <scope>NUCLEOTIDE SEQUENCE [LARGE SCALE GENOMIC DNA]</scope>
    <source>
        <strain evidence="1 2">CNM20130759</strain>
    </source>
</reference>
<name>A0A231H2B2_9NOCA</name>
<proteinExistence type="predicted"/>
<organism evidence="1 2">
    <name type="scientific">Nocardia cerradoensis</name>
    <dbReference type="NCBI Taxonomy" id="85688"/>
    <lineage>
        <taxon>Bacteria</taxon>
        <taxon>Bacillati</taxon>
        <taxon>Actinomycetota</taxon>
        <taxon>Actinomycetes</taxon>
        <taxon>Mycobacteriales</taxon>
        <taxon>Nocardiaceae</taxon>
        <taxon>Nocardia</taxon>
    </lineage>
</organism>